<dbReference type="Gene3D" id="1.25.40.20">
    <property type="entry name" value="Ankyrin repeat-containing domain"/>
    <property type="match status" value="2"/>
</dbReference>
<reference evidence="4" key="1">
    <citation type="submission" date="2025-08" db="UniProtKB">
        <authorList>
            <consortium name="RefSeq"/>
        </authorList>
    </citation>
    <scope>IDENTIFICATION</scope>
</reference>
<dbReference type="Proteomes" id="UP000504612">
    <property type="component" value="Unplaced"/>
</dbReference>
<evidence type="ECO:0000256" key="1">
    <source>
        <dbReference type="PROSITE-ProRule" id="PRU00023"/>
    </source>
</evidence>
<sequence length="460" mass="51423">MHLLCWPEAFRSVRSSNRFQNQASSSQRNNGSDVRLPNAFSPCSKLPIFSLPPLNMGNLIGRPHRWESESTDKILIDAIMTNNTSMLQDLLPSHSVYQTVICQKKGRFVQDNTQSGDPERSPPKAECSTENRHRAEERNDGKHLPVKSKKGVKATHADMFGHHDHHPLHLAATIGCHHLIPDLLKRGARIDDRTKSGQTALHLASRTLNQAAIQTLLRCGAQVNSTTPTTQETPLHLAVHTSSSKAGIVLGADETCVELLLLNGADVGLKDWKGQAALHHACRNGREDIINLLLSYGADANDLTLQAESCLFLFLEKASNLKKANVLLKLLSLSYPVKLTNAEGRLPQLLDDPHWEPLKDILLQVSSQVWSLQDICKFNIRKVYGGDSRYWLKEAMPVELWDSIYTSQQFSYALKIVERIFDGGHRQPEVSERPWDASPLLLFLLSMIPALWQDPLFLGC</sequence>
<keyword evidence="3" id="KW-1185">Reference proteome</keyword>
<dbReference type="PANTHER" id="PTHR46224">
    <property type="entry name" value="ANKYRIN REPEAT FAMILY PROTEIN"/>
    <property type="match status" value="1"/>
</dbReference>
<evidence type="ECO:0000313" key="3">
    <source>
        <dbReference type="Proteomes" id="UP000504612"/>
    </source>
</evidence>
<dbReference type="RefSeq" id="XP_026543145.1">
    <property type="nucleotide sequence ID" value="XM_026687360.1"/>
</dbReference>
<gene>
    <name evidence="4" type="primary">ANKRD61</name>
</gene>
<keyword evidence="1" id="KW-0040">ANK repeat</keyword>
<dbReference type="GeneID" id="113425277"/>
<dbReference type="CTD" id="100310846"/>
<proteinExistence type="predicted"/>
<dbReference type="KEGG" id="nss:113425277"/>
<dbReference type="InterPro" id="IPR051616">
    <property type="entry name" value="Cul2-RING_E3_ligase_SR"/>
</dbReference>
<dbReference type="SUPFAM" id="SSF48403">
    <property type="entry name" value="Ankyrin repeat"/>
    <property type="match status" value="1"/>
</dbReference>
<feature type="repeat" description="ANK" evidence="1">
    <location>
        <begin position="230"/>
        <end position="272"/>
    </location>
</feature>
<feature type="region of interest" description="Disordered" evidence="2">
    <location>
        <begin position="109"/>
        <end position="148"/>
    </location>
</feature>
<evidence type="ECO:0000256" key="2">
    <source>
        <dbReference type="SAM" id="MobiDB-lite"/>
    </source>
</evidence>
<feature type="repeat" description="ANK" evidence="1">
    <location>
        <begin position="196"/>
        <end position="228"/>
    </location>
</feature>
<organism evidence="3 4">
    <name type="scientific">Notechis scutatus</name>
    <name type="common">mainland tiger snake</name>
    <dbReference type="NCBI Taxonomy" id="8663"/>
    <lineage>
        <taxon>Eukaryota</taxon>
        <taxon>Metazoa</taxon>
        <taxon>Chordata</taxon>
        <taxon>Craniata</taxon>
        <taxon>Vertebrata</taxon>
        <taxon>Euteleostomi</taxon>
        <taxon>Lepidosauria</taxon>
        <taxon>Squamata</taxon>
        <taxon>Bifurcata</taxon>
        <taxon>Unidentata</taxon>
        <taxon>Episquamata</taxon>
        <taxon>Toxicofera</taxon>
        <taxon>Serpentes</taxon>
        <taxon>Colubroidea</taxon>
        <taxon>Elapidae</taxon>
        <taxon>Hydrophiinae</taxon>
        <taxon>Notechis</taxon>
    </lineage>
</organism>
<dbReference type="Pfam" id="PF12796">
    <property type="entry name" value="Ank_2"/>
    <property type="match status" value="1"/>
</dbReference>
<dbReference type="InterPro" id="IPR002110">
    <property type="entry name" value="Ankyrin_rpt"/>
</dbReference>
<dbReference type="SMART" id="SM00248">
    <property type="entry name" value="ANK"/>
    <property type="match status" value="4"/>
</dbReference>
<dbReference type="PROSITE" id="PS50297">
    <property type="entry name" value="ANK_REP_REGION"/>
    <property type="match status" value="3"/>
</dbReference>
<dbReference type="AlphaFoldDB" id="A0A6J1VJM7"/>
<feature type="repeat" description="ANK" evidence="1">
    <location>
        <begin position="163"/>
        <end position="195"/>
    </location>
</feature>
<evidence type="ECO:0000313" key="4">
    <source>
        <dbReference type="RefSeq" id="XP_026543145.1"/>
    </source>
</evidence>
<feature type="repeat" description="ANK" evidence="1">
    <location>
        <begin position="273"/>
        <end position="305"/>
    </location>
</feature>
<accession>A0A6J1VJM7</accession>
<dbReference type="InterPro" id="IPR036770">
    <property type="entry name" value="Ankyrin_rpt-contain_sf"/>
</dbReference>
<feature type="compositionally biased region" description="Basic and acidic residues" evidence="2">
    <location>
        <begin position="117"/>
        <end position="143"/>
    </location>
</feature>
<dbReference type="PROSITE" id="PS50088">
    <property type="entry name" value="ANK_REPEAT"/>
    <property type="match status" value="4"/>
</dbReference>
<name>A0A6J1VJM7_9SAUR</name>
<dbReference type="PANTHER" id="PTHR46224:SF64">
    <property type="entry name" value="IQ MOTIF AND ANKYRIN REPEAT DOMAIN-CONTAINING PROTEIN 1"/>
    <property type="match status" value="1"/>
</dbReference>
<protein>
    <submittedName>
        <fullName evidence="4">Ankyrin repeat domain-containing protein 61</fullName>
    </submittedName>
</protein>